<feature type="domain" description="IclR-ED" evidence="5">
    <location>
        <begin position="74"/>
        <end position="254"/>
    </location>
</feature>
<dbReference type="InterPro" id="IPR029016">
    <property type="entry name" value="GAF-like_dom_sf"/>
</dbReference>
<dbReference type="STRING" id="225992.B5M06_07090"/>
<keyword evidence="7" id="KW-1185">Reference proteome</keyword>
<evidence type="ECO:0008006" key="8">
    <source>
        <dbReference type="Google" id="ProtNLM"/>
    </source>
</evidence>
<dbReference type="Gene3D" id="3.30.450.40">
    <property type="match status" value="1"/>
</dbReference>
<comment type="caution">
    <text evidence="6">The sequence shown here is derived from an EMBL/GenBank/DDBJ whole genome shotgun (WGS) entry which is preliminary data.</text>
</comment>
<dbReference type="GO" id="GO:0003677">
    <property type="term" value="F:DNA binding"/>
    <property type="evidence" value="ECO:0007669"/>
    <property type="project" value="UniProtKB-KW"/>
</dbReference>
<keyword evidence="3" id="KW-0804">Transcription</keyword>
<evidence type="ECO:0000313" key="7">
    <source>
        <dbReference type="Proteomes" id="UP000053300"/>
    </source>
</evidence>
<evidence type="ECO:0000256" key="1">
    <source>
        <dbReference type="ARBA" id="ARBA00023015"/>
    </source>
</evidence>
<name>A0A0W7YZD3_9BURK</name>
<evidence type="ECO:0000313" key="6">
    <source>
        <dbReference type="EMBL" id="KUF40519.1"/>
    </source>
</evidence>
<dbReference type="InterPro" id="IPR005471">
    <property type="entry name" value="Tscrpt_reg_IclR_N"/>
</dbReference>
<dbReference type="InterPro" id="IPR050707">
    <property type="entry name" value="HTH_MetabolicPath_Reg"/>
</dbReference>
<reference evidence="6 7" key="1">
    <citation type="submission" date="2015-12" db="EMBL/GenBank/DDBJ databases">
        <title>Complete genome sequence of a multi-drug resistant strain Acidovorax sp. 12322-1.</title>
        <authorList>
            <person name="Ming D."/>
            <person name="Wang M."/>
            <person name="Hu S."/>
            <person name="Zhou Y."/>
            <person name="Jiang T."/>
        </authorList>
    </citation>
    <scope>NUCLEOTIDE SEQUENCE [LARGE SCALE GENOMIC DNA]</scope>
    <source>
        <strain evidence="6 7">12322-1</strain>
    </source>
</reference>
<dbReference type="Gene3D" id="1.10.10.10">
    <property type="entry name" value="Winged helix-like DNA-binding domain superfamily/Winged helix DNA-binding domain"/>
    <property type="match status" value="1"/>
</dbReference>
<dbReference type="RefSeq" id="WP_058879964.1">
    <property type="nucleotide sequence ID" value="NZ_CAUCIF010000002.1"/>
</dbReference>
<evidence type="ECO:0000256" key="2">
    <source>
        <dbReference type="ARBA" id="ARBA00023125"/>
    </source>
</evidence>
<organism evidence="6 7">
    <name type="scientific">Comamonas kerstersii</name>
    <dbReference type="NCBI Taxonomy" id="225992"/>
    <lineage>
        <taxon>Bacteria</taxon>
        <taxon>Pseudomonadati</taxon>
        <taxon>Pseudomonadota</taxon>
        <taxon>Betaproteobacteria</taxon>
        <taxon>Burkholderiales</taxon>
        <taxon>Comamonadaceae</taxon>
        <taxon>Comamonas</taxon>
    </lineage>
</organism>
<dbReference type="InterPro" id="IPR036390">
    <property type="entry name" value="WH_DNA-bd_sf"/>
</dbReference>
<dbReference type="SMART" id="SM00346">
    <property type="entry name" value="HTH_ICLR"/>
    <property type="match status" value="1"/>
</dbReference>
<sequence>MTESPAIDPDDRQQCGIQVIARMSRIMRVLSAHGQPCGMSLAAIAAEVELPRSTVQRIINALVVENIVEPAGSTGFRIGPALGQMLYQSHSDIVPVLKPYAEQLSLKLQETVCLVRLQQHQLHVVDAIVGEQVLRVVPQLGMAPPPQTTAPGKTLLARMDDASVQEWVRQSGAPNAVPLKQLLREMAQIRSQGFALDYDQVLPGVAGLAVSIGTYRGAYSMAVLAPTVRMREKLDSFQRELFTLRDAMEKLLGKPSLLA</sequence>
<dbReference type="AlphaFoldDB" id="A0A0W7YZD3"/>
<keyword evidence="1" id="KW-0805">Transcription regulation</keyword>
<dbReference type="InterPro" id="IPR036388">
    <property type="entry name" value="WH-like_DNA-bd_sf"/>
</dbReference>
<dbReference type="SUPFAM" id="SSF55781">
    <property type="entry name" value="GAF domain-like"/>
    <property type="match status" value="1"/>
</dbReference>
<dbReference type="GO" id="GO:0003700">
    <property type="term" value="F:DNA-binding transcription factor activity"/>
    <property type="evidence" value="ECO:0007669"/>
    <property type="project" value="TreeGrafter"/>
</dbReference>
<gene>
    <name evidence="6" type="ORF">AS359_03080</name>
</gene>
<feature type="domain" description="HTH iclR-type" evidence="4">
    <location>
        <begin position="17"/>
        <end position="80"/>
    </location>
</feature>
<dbReference type="EMBL" id="LPXH01000027">
    <property type="protein sequence ID" value="KUF40519.1"/>
    <property type="molecule type" value="Genomic_DNA"/>
</dbReference>
<proteinExistence type="predicted"/>
<evidence type="ECO:0000259" key="4">
    <source>
        <dbReference type="PROSITE" id="PS51077"/>
    </source>
</evidence>
<protein>
    <recommendedName>
        <fullName evidence="8">IclR family transcriptional regulator</fullName>
    </recommendedName>
</protein>
<keyword evidence="2" id="KW-0238">DNA-binding</keyword>
<dbReference type="Pfam" id="PF01614">
    <property type="entry name" value="IclR_C"/>
    <property type="match status" value="1"/>
</dbReference>
<dbReference type="Pfam" id="PF09339">
    <property type="entry name" value="HTH_IclR"/>
    <property type="match status" value="1"/>
</dbReference>
<dbReference type="GO" id="GO:0045892">
    <property type="term" value="P:negative regulation of DNA-templated transcription"/>
    <property type="evidence" value="ECO:0007669"/>
    <property type="project" value="TreeGrafter"/>
</dbReference>
<dbReference type="InterPro" id="IPR014757">
    <property type="entry name" value="Tscrpt_reg_IclR_C"/>
</dbReference>
<dbReference type="PROSITE" id="PS51078">
    <property type="entry name" value="ICLR_ED"/>
    <property type="match status" value="1"/>
</dbReference>
<dbReference type="SUPFAM" id="SSF46785">
    <property type="entry name" value="Winged helix' DNA-binding domain"/>
    <property type="match status" value="1"/>
</dbReference>
<dbReference type="PANTHER" id="PTHR30136">
    <property type="entry name" value="HELIX-TURN-HELIX TRANSCRIPTIONAL REGULATOR, ICLR FAMILY"/>
    <property type="match status" value="1"/>
</dbReference>
<dbReference type="PROSITE" id="PS51077">
    <property type="entry name" value="HTH_ICLR"/>
    <property type="match status" value="1"/>
</dbReference>
<evidence type="ECO:0000259" key="5">
    <source>
        <dbReference type="PROSITE" id="PS51078"/>
    </source>
</evidence>
<evidence type="ECO:0000256" key="3">
    <source>
        <dbReference type="ARBA" id="ARBA00023163"/>
    </source>
</evidence>
<dbReference type="PANTHER" id="PTHR30136:SF35">
    <property type="entry name" value="HTH-TYPE TRANSCRIPTIONAL REGULATOR RV1719"/>
    <property type="match status" value="1"/>
</dbReference>
<dbReference type="Proteomes" id="UP000053300">
    <property type="component" value="Unassembled WGS sequence"/>
</dbReference>
<accession>A0A0W7YZD3</accession>